<gene>
    <name evidence="1" type="ORF">DWZ46_02370</name>
</gene>
<sequence>MADYKIPIDTFVQETFECKASVCAILTGAALSFQDTNLRTRRDKSDLHIIAGSTWLSIPLASILSIERQTFPDIHTIEYEISARDGGSITVDAF</sequence>
<evidence type="ECO:0000313" key="2">
    <source>
        <dbReference type="Proteomes" id="UP000260991"/>
    </source>
</evidence>
<accession>A0A3E2UAG8</accession>
<organism evidence="1 2">
    <name type="scientific">Faecalibacterium prausnitzii</name>
    <dbReference type="NCBI Taxonomy" id="853"/>
    <lineage>
        <taxon>Bacteria</taxon>
        <taxon>Bacillati</taxon>
        <taxon>Bacillota</taxon>
        <taxon>Clostridia</taxon>
        <taxon>Eubacteriales</taxon>
        <taxon>Oscillospiraceae</taxon>
        <taxon>Faecalibacterium</taxon>
    </lineage>
</organism>
<reference evidence="1 2" key="1">
    <citation type="submission" date="2018-08" db="EMBL/GenBank/DDBJ databases">
        <title>A genome reference for cultivated species of the human gut microbiota.</title>
        <authorList>
            <person name="Zou Y."/>
            <person name="Xue W."/>
            <person name="Luo G."/>
        </authorList>
    </citation>
    <scope>NUCLEOTIDE SEQUENCE [LARGE SCALE GENOMIC DNA]</scope>
    <source>
        <strain evidence="1 2">AF32-8AC</strain>
    </source>
</reference>
<evidence type="ECO:0000313" key="1">
    <source>
        <dbReference type="EMBL" id="RGB93208.1"/>
    </source>
</evidence>
<comment type="caution">
    <text evidence="1">The sequence shown here is derived from an EMBL/GenBank/DDBJ whole genome shotgun (WGS) entry which is preliminary data.</text>
</comment>
<name>A0A3E2UAG8_9FIRM</name>
<protein>
    <submittedName>
        <fullName evidence="1">Uncharacterized protein</fullName>
    </submittedName>
</protein>
<dbReference type="AlphaFoldDB" id="A0A3E2UAG8"/>
<dbReference type="Proteomes" id="UP000260991">
    <property type="component" value="Unassembled WGS sequence"/>
</dbReference>
<dbReference type="RefSeq" id="WP_158402324.1">
    <property type="nucleotide sequence ID" value="NZ_CP065376.1"/>
</dbReference>
<dbReference type="EMBL" id="QVER01000002">
    <property type="protein sequence ID" value="RGB93208.1"/>
    <property type="molecule type" value="Genomic_DNA"/>
</dbReference>
<proteinExistence type="predicted"/>